<evidence type="ECO:0000313" key="8">
    <source>
        <dbReference type="EMBL" id="CAB9506477.1"/>
    </source>
</evidence>
<feature type="transmembrane region" description="Helical" evidence="3">
    <location>
        <begin position="762"/>
        <end position="784"/>
    </location>
</feature>
<evidence type="ECO:0000313" key="9">
    <source>
        <dbReference type="Proteomes" id="UP001153069"/>
    </source>
</evidence>
<dbReference type="CDD" id="cd13853">
    <property type="entry name" value="CuRO_1_Tth-MCO_like"/>
    <property type="match status" value="1"/>
</dbReference>
<feature type="compositionally biased region" description="Low complexity" evidence="2">
    <location>
        <begin position="491"/>
        <end position="509"/>
    </location>
</feature>
<dbReference type="AlphaFoldDB" id="A0A9N8DNZ4"/>
<feature type="domain" description="Plastocyanin-like" evidence="6">
    <location>
        <begin position="370"/>
        <end position="472"/>
    </location>
</feature>
<reference evidence="8" key="1">
    <citation type="submission" date="2020-06" db="EMBL/GenBank/DDBJ databases">
        <authorList>
            <consortium name="Plant Systems Biology data submission"/>
        </authorList>
    </citation>
    <scope>NUCLEOTIDE SEQUENCE</scope>
    <source>
        <strain evidence="8">D6</strain>
    </source>
</reference>
<feature type="chain" id="PRO_5040138431" evidence="4">
    <location>
        <begin position="19"/>
        <end position="794"/>
    </location>
</feature>
<dbReference type="Gene3D" id="2.170.16.10">
    <property type="entry name" value="Hedgehog/Intein (Hint) domain"/>
    <property type="match status" value="1"/>
</dbReference>
<keyword evidence="9" id="KW-1185">Reference proteome</keyword>
<dbReference type="GO" id="GO:0005507">
    <property type="term" value="F:copper ion binding"/>
    <property type="evidence" value="ECO:0007669"/>
    <property type="project" value="InterPro"/>
</dbReference>
<dbReference type="InterPro" id="IPR011706">
    <property type="entry name" value="Cu-oxidase_C"/>
</dbReference>
<dbReference type="GO" id="GO:0016540">
    <property type="term" value="P:protein autoprocessing"/>
    <property type="evidence" value="ECO:0007669"/>
    <property type="project" value="InterPro"/>
</dbReference>
<accession>A0A9N8DNZ4</accession>
<dbReference type="InterPro" id="IPR001767">
    <property type="entry name" value="Hedgehog_Hint"/>
</dbReference>
<keyword evidence="3" id="KW-1133">Transmembrane helix</keyword>
<dbReference type="Pfam" id="PF07731">
    <property type="entry name" value="Cu-oxidase_2"/>
    <property type="match status" value="1"/>
</dbReference>
<dbReference type="InterPro" id="IPR011707">
    <property type="entry name" value="Cu-oxidase-like_N"/>
</dbReference>
<gene>
    <name evidence="8" type="ORF">SEMRO_268_G103690.1</name>
</gene>
<proteinExistence type="inferred from homology"/>
<dbReference type="CDD" id="cd00081">
    <property type="entry name" value="Hint"/>
    <property type="match status" value="1"/>
</dbReference>
<keyword evidence="4" id="KW-0732">Signal</keyword>
<comment type="similarity">
    <text evidence="1">Belongs to the multicopper oxidase family.</text>
</comment>
<evidence type="ECO:0000256" key="3">
    <source>
        <dbReference type="SAM" id="Phobius"/>
    </source>
</evidence>
<dbReference type="PANTHER" id="PTHR11709">
    <property type="entry name" value="MULTI-COPPER OXIDASE"/>
    <property type="match status" value="1"/>
</dbReference>
<dbReference type="Gene3D" id="2.60.40.420">
    <property type="entry name" value="Cupredoxins - blue copper proteins"/>
    <property type="match status" value="3"/>
</dbReference>
<evidence type="ECO:0000259" key="5">
    <source>
        <dbReference type="Pfam" id="PF01079"/>
    </source>
</evidence>
<comment type="caution">
    <text evidence="8">The sequence shown here is derived from an EMBL/GenBank/DDBJ whole genome shotgun (WGS) entry which is preliminary data.</text>
</comment>
<evidence type="ECO:0000256" key="4">
    <source>
        <dbReference type="SAM" id="SignalP"/>
    </source>
</evidence>
<dbReference type="SUPFAM" id="SSF49503">
    <property type="entry name" value="Cupredoxins"/>
    <property type="match status" value="3"/>
</dbReference>
<name>A0A9N8DNZ4_9STRA</name>
<dbReference type="InterPro" id="IPR008972">
    <property type="entry name" value="Cupredoxin"/>
</dbReference>
<feature type="transmembrane region" description="Helical" evidence="3">
    <location>
        <begin position="740"/>
        <end position="756"/>
    </location>
</feature>
<dbReference type="InterPro" id="IPR045087">
    <property type="entry name" value="Cu-oxidase_fam"/>
</dbReference>
<dbReference type="SUPFAM" id="SSF51294">
    <property type="entry name" value="Hedgehog/intein (Hint) domain"/>
    <property type="match status" value="1"/>
</dbReference>
<dbReference type="InterPro" id="IPR036844">
    <property type="entry name" value="Hint_dom_sf"/>
</dbReference>
<feature type="region of interest" description="Disordered" evidence="2">
    <location>
        <begin position="490"/>
        <end position="509"/>
    </location>
</feature>
<keyword evidence="3" id="KW-0812">Transmembrane</keyword>
<sequence length="794" mass="87114">MPPRCLLTFLALVAMAQGQGDLLTEPTVMESSGGSLDITLNMNYADVAGPHYTFTNARLFEGTYPGPTIKISPGDNVRILFKNNLSQQSGAVLSGTNVYHKPDTANIHFHGGHVSGELPSDDVREGVSPGSEYQYETLFPSDHMGGTHWIHPHFHGSSALQVGAGACMALIVKDADGFLPSEVLNAPEKILFVHNVVKNDLETVISEIQDTTFSMSFTVGNPEDFRTVNGQYQPAISMQPNEWQRWRIIWADWLGNRLNFAIDSSCQMRLLAKDGIYIQDYPRTITTATIPTGGRADIMVRCESAGNYTVTDYSGQTLMIAYVSGTDQVATDLTSWTPTYPTYLTDLTSTAASTGCTCSTSMARCPGGAGFCVNDNAFDSSVYLHKIELGSIVERTLGGVDRHPYHHHVNPGLGTLSDAAELAYFVTGDWHDVASMSITGDLVVRFSADTYTGTQMLHCHILSHEDKGTMAQEIIVDGGSCECDLEPTPAPSLAPSAAPDTNPTPTAAPVVLAPTNEPPTDPSCFSSQTTVEVLGKGNLRMTSLSLGDKVYIGNHGGKARYEAVYSFGHYQQSDATDFLRIHTNSTVPTDPIELTPEHLIYIDGCNDPVRADAVQVGTLLLHQSVDNPPQRVAVTRIDRRRRYGSFLPMTQGGTIVVNGITVSAYVSIHEDAPNIVKHKLNVLSEQRLFHWWLAPYRFFCTYVSPQLCQNDYNSDGVVYWLAIGRFIAQLGEGCWQGFRVLGLCIFIPMMALWVLVDSMVNFLHVNLVWALWLGSCLLVIRYLLRKRSSKEKME</sequence>
<feature type="domain" description="Plastocyanin-like" evidence="7">
    <location>
        <begin position="54"/>
        <end position="174"/>
    </location>
</feature>
<dbReference type="OrthoDB" id="425648at2759"/>
<keyword evidence="3" id="KW-0472">Membrane</keyword>
<evidence type="ECO:0000256" key="2">
    <source>
        <dbReference type="SAM" id="MobiDB-lite"/>
    </source>
</evidence>
<feature type="domain" description="Hedgehog protein Hint" evidence="5">
    <location>
        <begin position="523"/>
        <end position="672"/>
    </location>
</feature>
<dbReference type="Pfam" id="PF07732">
    <property type="entry name" value="Cu-oxidase_3"/>
    <property type="match status" value="1"/>
</dbReference>
<dbReference type="EMBL" id="CAICTM010000267">
    <property type="protein sequence ID" value="CAB9506477.1"/>
    <property type="molecule type" value="Genomic_DNA"/>
</dbReference>
<dbReference type="PANTHER" id="PTHR11709:SF518">
    <property type="entry name" value="MULTICOPPER OXIDASE"/>
    <property type="match status" value="1"/>
</dbReference>
<dbReference type="GO" id="GO:0016491">
    <property type="term" value="F:oxidoreductase activity"/>
    <property type="evidence" value="ECO:0007669"/>
    <property type="project" value="InterPro"/>
</dbReference>
<protein>
    <submittedName>
        <fullName evidence="8">Multicopper oxidase mco</fullName>
    </submittedName>
</protein>
<organism evidence="8 9">
    <name type="scientific">Seminavis robusta</name>
    <dbReference type="NCBI Taxonomy" id="568900"/>
    <lineage>
        <taxon>Eukaryota</taxon>
        <taxon>Sar</taxon>
        <taxon>Stramenopiles</taxon>
        <taxon>Ochrophyta</taxon>
        <taxon>Bacillariophyta</taxon>
        <taxon>Bacillariophyceae</taxon>
        <taxon>Bacillariophycidae</taxon>
        <taxon>Naviculales</taxon>
        <taxon>Naviculaceae</taxon>
        <taxon>Seminavis</taxon>
    </lineage>
</organism>
<dbReference type="Proteomes" id="UP001153069">
    <property type="component" value="Unassembled WGS sequence"/>
</dbReference>
<dbReference type="Pfam" id="PF01079">
    <property type="entry name" value="Hint"/>
    <property type="match status" value="1"/>
</dbReference>
<feature type="signal peptide" evidence="4">
    <location>
        <begin position="1"/>
        <end position="18"/>
    </location>
</feature>
<evidence type="ECO:0000259" key="7">
    <source>
        <dbReference type="Pfam" id="PF07732"/>
    </source>
</evidence>
<evidence type="ECO:0000259" key="6">
    <source>
        <dbReference type="Pfam" id="PF07731"/>
    </source>
</evidence>
<evidence type="ECO:0000256" key="1">
    <source>
        <dbReference type="ARBA" id="ARBA00010609"/>
    </source>
</evidence>